<feature type="domain" description="HpaB/PvcC/4-BUDH N-terminal" evidence="5">
    <location>
        <begin position="3"/>
        <end position="181"/>
    </location>
</feature>
<dbReference type="Gene3D" id="1.20.140.10">
    <property type="entry name" value="Butyryl-CoA Dehydrogenase, subunit A, domain 3"/>
    <property type="match status" value="1"/>
</dbReference>
<dbReference type="Gene3D" id="2.40.110.10">
    <property type="entry name" value="Butyryl-CoA Dehydrogenase, subunit A, domain 2"/>
    <property type="match status" value="1"/>
</dbReference>
<keyword evidence="3" id="KW-0560">Oxidoreductase</keyword>
<dbReference type="SUPFAM" id="SSF47203">
    <property type="entry name" value="Acyl-CoA dehydrogenase C-terminal domain-like"/>
    <property type="match status" value="1"/>
</dbReference>
<comment type="caution">
    <text evidence="6">The sequence shown here is derived from an EMBL/GenBank/DDBJ whole genome shotgun (WGS) entry which is preliminary data.</text>
</comment>
<dbReference type="GO" id="GO:0016627">
    <property type="term" value="F:oxidoreductase activity, acting on the CH-CH group of donors"/>
    <property type="evidence" value="ECO:0007669"/>
    <property type="project" value="InterPro"/>
</dbReference>
<name>A0A0F8YR90_9ZZZZ</name>
<evidence type="ECO:0000313" key="6">
    <source>
        <dbReference type="EMBL" id="KKK83943.1"/>
    </source>
</evidence>
<dbReference type="Pfam" id="PF03241">
    <property type="entry name" value="HpaB"/>
    <property type="match status" value="1"/>
</dbReference>
<dbReference type="InterPro" id="IPR004925">
    <property type="entry name" value="HpaB/PvcC/4-BUDH"/>
</dbReference>
<dbReference type="PANTHER" id="PTHR36117">
    <property type="entry name" value="4-HYDROXYPHENYLACETATE 3-MONOOXYGENASE-RELATED"/>
    <property type="match status" value="1"/>
</dbReference>
<sequence>GMCVGARCVSGNIANGLDSITYEMDKTNNTNYHEKFRAYWTKVQREDLAVAGYITDPKGDRSKRPAEQENSDAYLRVVEEKNDGIVVRGAKVLISGASIAHEALIMPTRGMNKDEKGYAVSFAIPTNTKGLTLLHQFPSPDFRRFTPDAKGTDFGNARYGVYNACQIFFEDVFVPWDRVFMCGEYDFTAKLVGRLGPCFRCVTSACKCGHRDLLIGGSAVIAEFNGVGKAGHIRDKLSEMSHESELSYGCILGAAMKGYNSESGNFFPDGLYANVGKYQASKALWFSARMGVDISGGLVMSMHSEKDMEHPELGPLIEKYFKANPDVPTEKRMKMMRMMEYLTGIGCILVAESSQGGAPTANQQLVVNADLRKNLEE</sequence>
<dbReference type="Pfam" id="PF11794">
    <property type="entry name" value="HpaB_N"/>
    <property type="match status" value="1"/>
</dbReference>
<dbReference type="EMBL" id="LAZR01051997">
    <property type="protein sequence ID" value="KKK83943.1"/>
    <property type="molecule type" value="Genomic_DNA"/>
</dbReference>
<evidence type="ECO:0008006" key="7">
    <source>
        <dbReference type="Google" id="ProtNLM"/>
    </source>
</evidence>
<reference evidence="6" key="1">
    <citation type="journal article" date="2015" name="Nature">
        <title>Complex archaea that bridge the gap between prokaryotes and eukaryotes.</title>
        <authorList>
            <person name="Spang A."/>
            <person name="Saw J.H."/>
            <person name="Jorgensen S.L."/>
            <person name="Zaremba-Niedzwiedzka K."/>
            <person name="Martijn J."/>
            <person name="Lind A.E."/>
            <person name="van Eijk R."/>
            <person name="Schleper C."/>
            <person name="Guy L."/>
            <person name="Ettema T.J."/>
        </authorList>
    </citation>
    <scope>NUCLEOTIDE SEQUENCE</scope>
</reference>
<evidence type="ECO:0000256" key="3">
    <source>
        <dbReference type="ARBA" id="ARBA00023002"/>
    </source>
</evidence>
<dbReference type="InterPro" id="IPR009100">
    <property type="entry name" value="AcylCoA_DH/oxidase_NM_dom_sf"/>
</dbReference>
<gene>
    <name evidence="6" type="ORF">LCGC14_2788320</name>
</gene>
<evidence type="ECO:0000256" key="1">
    <source>
        <dbReference type="ARBA" id="ARBA00022630"/>
    </source>
</evidence>
<dbReference type="SUPFAM" id="SSF56645">
    <property type="entry name" value="Acyl-CoA dehydrogenase NM domain-like"/>
    <property type="match status" value="1"/>
</dbReference>
<dbReference type="InterPro" id="IPR036250">
    <property type="entry name" value="AcylCo_DH-like_C"/>
</dbReference>
<proteinExistence type="predicted"/>
<evidence type="ECO:0000256" key="2">
    <source>
        <dbReference type="ARBA" id="ARBA00022827"/>
    </source>
</evidence>
<dbReference type="InterPro" id="IPR024674">
    <property type="entry name" value="HpaB/PvcC/4-BUDH_N"/>
</dbReference>
<organism evidence="6">
    <name type="scientific">marine sediment metagenome</name>
    <dbReference type="NCBI Taxonomy" id="412755"/>
    <lineage>
        <taxon>unclassified sequences</taxon>
        <taxon>metagenomes</taxon>
        <taxon>ecological metagenomes</taxon>
    </lineage>
</organism>
<dbReference type="PANTHER" id="PTHR36117:SF3">
    <property type="entry name" value="4-HYDROXYPHENYLACETATE 3-MONOOXYGENASE-RELATED"/>
    <property type="match status" value="1"/>
</dbReference>
<accession>A0A0F8YR90</accession>
<keyword evidence="2" id="KW-0274">FAD</keyword>
<dbReference type="AlphaFoldDB" id="A0A0F8YR90"/>
<keyword evidence="1" id="KW-0285">Flavoprotein</keyword>
<dbReference type="InterPro" id="IPR046373">
    <property type="entry name" value="Acyl-CoA_Oxase/DH_mid-dom_sf"/>
</dbReference>
<feature type="non-terminal residue" evidence="6">
    <location>
        <position position="1"/>
    </location>
</feature>
<feature type="domain" description="HpaB/PvcC/4-BUDH C-terminal" evidence="4">
    <location>
        <begin position="201"/>
        <end position="365"/>
    </location>
</feature>
<protein>
    <recommendedName>
        <fullName evidence="7">HpaB/PvcC/4-BUDH C-terminal domain-containing protein</fullName>
    </recommendedName>
</protein>
<dbReference type="InterPro" id="IPR024719">
    <property type="entry name" value="HpaB/PvcC/4-BUDH_C"/>
</dbReference>
<evidence type="ECO:0000259" key="4">
    <source>
        <dbReference type="Pfam" id="PF03241"/>
    </source>
</evidence>
<evidence type="ECO:0000259" key="5">
    <source>
        <dbReference type="Pfam" id="PF11794"/>
    </source>
</evidence>